<evidence type="ECO:0000256" key="1">
    <source>
        <dbReference type="ARBA" id="ARBA00005080"/>
    </source>
</evidence>
<organism evidence="11 12">
    <name type="scientific">Coptis chinensis</name>
    <dbReference type="NCBI Taxonomy" id="261450"/>
    <lineage>
        <taxon>Eukaryota</taxon>
        <taxon>Viridiplantae</taxon>
        <taxon>Streptophyta</taxon>
        <taxon>Embryophyta</taxon>
        <taxon>Tracheophyta</taxon>
        <taxon>Spermatophyta</taxon>
        <taxon>Magnoliopsida</taxon>
        <taxon>Ranunculales</taxon>
        <taxon>Ranunculaceae</taxon>
        <taxon>Coptidoideae</taxon>
        <taxon>Coptis</taxon>
    </lineage>
</organism>
<dbReference type="Gene3D" id="1.25.70.10">
    <property type="entry name" value="Transcription termination factor 3, mitochondrial"/>
    <property type="match status" value="1"/>
</dbReference>
<dbReference type="InterPro" id="IPR038538">
    <property type="entry name" value="MTERF_sf"/>
</dbReference>
<comment type="pathway">
    <text evidence="1">Cofactor biosynthesis; 7,8-dihydroneopterin triphosphate biosynthesis; 7,8-dihydroneopterin triphosphate from GTP: step 1/1.</text>
</comment>
<evidence type="ECO:0000313" key="11">
    <source>
        <dbReference type="EMBL" id="KAF9611703.1"/>
    </source>
</evidence>
<dbReference type="GO" id="GO:0003676">
    <property type="term" value="F:nucleic acid binding"/>
    <property type="evidence" value="ECO:0007669"/>
    <property type="project" value="InterPro"/>
</dbReference>
<keyword evidence="8" id="KW-0809">Transit peptide</keyword>
<proteinExistence type="inferred from homology"/>
<dbReference type="GO" id="GO:0005737">
    <property type="term" value="C:cytoplasm"/>
    <property type="evidence" value="ECO:0007669"/>
    <property type="project" value="TreeGrafter"/>
</dbReference>
<dbReference type="GO" id="GO:0006729">
    <property type="term" value="P:tetrahydrobiopterin biosynthetic process"/>
    <property type="evidence" value="ECO:0007669"/>
    <property type="project" value="TreeGrafter"/>
</dbReference>
<dbReference type="Pfam" id="PF01227">
    <property type="entry name" value="GTP_cyclohydroI"/>
    <property type="match status" value="1"/>
</dbReference>
<keyword evidence="6" id="KW-0804">Transcription</keyword>
<gene>
    <name evidence="11" type="ORF">IFM89_034886</name>
</gene>
<dbReference type="AlphaFoldDB" id="A0A835I828"/>
<keyword evidence="6" id="KW-0806">Transcription termination</keyword>
<comment type="similarity">
    <text evidence="3">Belongs to the GTP cyclohydrolase I family.</text>
</comment>
<evidence type="ECO:0000256" key="5">
    <source>
        <dbReference type="ARBA" id="ARBA00017272"/>
    </source>
</evidence>
<dbReference type="Gene3D" id="1.10.286.10">
    <property type="match status" value="1"/>
</dbReference>
<dbReference type="EC" id="3.5.4.16" evidence="4"/>
<keyword evidence="7" id="KW-0378">Hydrolase</keyword>
<evidence type="ECO:0000256" key="7">
    <source>
        <dbReference type="ARBA" id="ARBA00022801"/>
    </source>
</evidence>
<dbReference type="Pfam" id="PF02536">
    <property type="entry name" value="mTERF"/>
    <property type="match status" value="1"/>
</dbReference>
<name>A0A835I828_9MAGN</name>
<comment type="similarity">
    <text evidence="2">Belongs to the mTERF family.</text>
</comment>
<dbReference type="Gene3D" id="3.30.1130.10">
    <property type="match status" value="1"/>
</dbReference>
<dbReference type="PANTHER" id="PTHR11109:SF7">
    <property type="entry name" value="GTP CYCLOHYDROLASE 1"/>
    <property type="match status" value="1"/>
</dbReference>
<dbReference type="GO" id="GO:0006353">
    <property type="term" value="P:DNA-templated transcription termination"/>
    <property type="evidence" value="ECO:0007669"/>
    <property type="project" value="UniProtKB-KW"/>
</dbReference>
<sequence length="480" mass="54712">MAAARFLPKLISHPSISTAPNYQTHFKLHHIITDKEYYLQIFYRGILRVEVGELSRCLELLKGLKCRVPVEEKILEKGYFRAGFEVKRRVNCLCRHGMILRETFKIVQREPRVILYDLEDIEKKIEFLKHKMRFGENLPQRVLEYLGVNFDKQIVLRHNVLEYLRSKGGLGSEVGLRGYRQKVRYIVQGALFLDAGLDGDSGCAGGAGGLVVVRDLNLFSYYEVCSSLYNGMGPAGVGVVLQCWHIEFPQLDCTCHDQINHPTIMDMQGRLKKFRGVKLDKLCNGSSSTQRWCPSRSLDLLAINGHRNTWNPLSYKTSIISEPAPASMITAVATILHSLGEKPSRKELVGTPRRFVQWLMNFNSSNLGMNLNGFGAEGMCEIKCRKQTNKDGVRLRPDRVVFRSKLNLPFWSQCEHHLLLFHGVVHIGYFRTEGIEPIGRAILQSIVHFHGWKLQVQERLTKQIAETVSSVMEGNFVVLL</sequence>
<evidence type="ECO:0000256" key="6">
    <source>
        <dbReference type="ARBA" id="ARBA00022472"/>
    </source>
</evidence>
<evidence type="ECO:0000256" key="3">
    <source>
        <dbReference type="ARBA" id="ARBA00008085"/>
    </source>
</evidence>
<dbReference type="UniPathway" id="UPA00848">
    <property type="reaction ID" value="UER00151"/>
</dbReference>
<dbReference type="InterPro" id="IPR003690">
    <property type="entry name" value="MTERF"/>
</dbReference>
<dbReference type="EMBL" id="JADFTS010000004">
    <property type="protein sequence ID" value="KAF9611703.1"/>
    <property type="molecule type" value="Genomic_DNA"/>
</dbReference>
<dbReference type="InterPro" id="IPR043133">
    <property type="entry name" value="GTP-CH-I_C/QueF"/>
</dbReference>
<comment type="caution">
    <text evidence="11">The sequence shown here is derived from an EMBL/GenBank/DDBJ whole genome shotgun (WGS) entry which is preliminary data.</text>
</comment>
<evidence type="ECO:0000313" key="12">
    <source>
        <dbReference type="Proteomes" id="UP000631114"/>
    </source>
</evidence>
<evidence type="ECO:0000256" key="4">
    <source>
        <dbReference type="ARBA" id="ARBA00012715"/>
    </source>
</evidence>
<keyword evidence="12" id="KW-1185">Reference proteome</keyword>
<evidence type="ECO:0000256" key="8">
    <source>
        <dbReference type="ARBA" id="ARBA00022946"/>
    </source>
</evidence>
<dbReference type="PANTHER" id="PTHR11109">
    <property type="entry name" value="GTP CYCLOHYDROLASE I"/>
    <property type="match status" value="1"/>
</dbReference>
<reference evidence="11 12" key="1">
    <citation type="submission" date="2020-10" db="EMBL/GenBank/DDBJ databases">
        <title>The Coptis chinensis genome and diversification of protoberbering-type alkaloids.</title>
        <authorList>
            <person name="Wang B."/>
            <person name="Shu S."/>
            <person name="Song C."/>
            <person name="Liu Y."/>
        </authorList>
    </citation>
    <scope>NUCLEOTIDE SEQUENCE [LARGE SCALE GENOMIC DNA]</scope>
    <source>
        <strain evidence="11">HL-2020</strain>
        <tissue evidence="11">Leaf</tissue>
    </source>
</reference>
<dbReference type="SUPFAM" id="SSF55620">
    <property type="entry name" value="Tetrahydrobiopterin biosynthesis enzymes-like"/>
    <property type="match status" value="1"/>
</dbReference>
<keyword evidence="6" id="KW-0805">Transcription regulation</keyword>
<dbReference type="SMART" id="SM00733">
    <property type="entry name" value="Mterf"/>
    <property type="match status" value="1"/>
</dbReference>
<dbReference type="Proteomes" id="UP000631114">
    <property type="component" value="Unassembled WGS sequence"/>
</dbReference>
<dbReference type="GO" id="GO:0005525">
    <property type="term" value="F:GTP binding"/>
    <property type="evidence" value="ECO:0007669"/>
    <property type="project" value="TreeGrafter"/>
</dbReference>
<evidence type="ECO:0000256" key="9">
    <source>
        <dbReference type="ARBA" id="ARBA00030854"/>
    </source>
</evidence>
<accession>A0A835I828</accession>
<evidence type="ECO:0000256" key="2">
    <source>
        <dbReference type="ARBA" id="ARBA00007692"/>
    </source>
</evidence>
<dbReference type="GO" id="GO:0003934">
    <property type="term" value="F:GTP cyclohydrolase I activity"/>
    <property type="evidence" value="ECO:0007669"/>
    <property type="project" value="UniProtKB-EC"/>
</dbReference>
<dbReference type="OrthoDB" id="4966at2759"/>
<protein>
    <recommendedName>
        <fullName evidence="5">GTP cyclohydrolase 1</fullName>
        <ecNumber evidence="4">3.5.4.16</ecNumber>
    </recommendedName>
    <alternativeName>
        <fullName evidence="9">GTP cyclohydrolase I</fullName>
    </alternativeName>
</protein>
<evidence type="ECO:0000259" key="10">
    <source>
        <dbReference type="Pfam" id="PF01227"/>
    </source>
</evidence>
<dbReference type="InterPro" id="IPR043134">
    <property type="entry name" value="GTP-CH-I_N"/>
</dbReference>
<dbReference type="GO" id="GO:0008270">
    <property type="term" value="F:zinc ion binding"/>
    <property type="evidence" value="ECO:0007669"/>
    <property type="project" value="TreeGrafter"/>
</dbReference>
<dbReference type="InterPro" id="IPR001474">
    <property type="entry name" value="GTP_CycHdrlase_I"/>
</dbReference>
<dbReference type="GO" id="GO:0046654">
    <property type="term" value="P:tetrahydrofolate biosynthetic process"/>
    <property type="evidence" value="ECO:0007669"/>
    <property type="project" value="InterPro"/>
</dbReference>
<dbReference type="InterPro" id="IPR020602">
    <property type="entry name" value="GTP_CycHdrlase_I_dom"/>
</dbReference>
<feature type="domain" description="GTP cyclohydrolase I" evidence="10">
    <location>
        <begin position="330"/>
        <end position="477"/>
    </location>
</feature>